<sequence>MKQVSADTLQSEVRQTWTETVPQEEAKLEIPLAELTNLPEKAEYRAKNGRASATVQNKGGTIVVYATCDSLQRQCEYYERQMASYKKALEQQKNEARTEKERSSNPWKMLLIAFIVGVATGTVLTIITKRIWQKVRNSCTA</sequence>
<dbReference type="Proteomes" id="UP000470332">
    <property type="component" value="Unassembled WGS sequence"/>
</dbReference>
<proteinExistence type="predicted"/>
<keyword evidence="2" id="KW-1133">Transmembrane helix</keyword>
<name>A0A7J5GA60_PHOVU</name>
<dbReference type="EMBL" id="WCXA01000004">
    <property type="protein sequence ID" value="KAB3866039.1"/>
    <property type="molecule type" value="Genomic_DNA"/>
</dbReference>
<protein>
    <submittedName>
        <fullName evidence="3">Uncharacterized protein</fullName>
    </submittedName>
</protein>
<reference evidence="3 4" key="1">
    <citation type="journal article" date="2019" name="Nat. Med.">
        <title>A library of human gut bacterial isolates paired with longitudinal multiomics data enables mechanistic microbiome research.</title>
        <authorList>
            <person name="Poyet M."/>
            <person name="Groussin M."/>
            <person name="Gibbons S.M."/>
            <person name="Avila-Pacheco J."/>
            <person name="Jiang X."/>
            <person name="Kearney S.M."/>
            <person name="Perrotta A.R."/>
            <person name="Berdy B."/>
            <person name="Zhao S."/>
            <person name="Lieberman T.D."/>
            <person name="Swanson P.K."/>
            <person name="Smith M."/>
            <person name="Roesemann S."/>
            <person name="Alexander J.E."/>
            <person name="Rich S.A."/>
            <person name="Livny J."/>
            <person name="Vlamakis H."/>
            <person name="Clish C."/>
            <person name="Bullock K."/>
            <person name="Deik A."/>
            <person name="Scott J."/>
            <person name="Pierce K.A."/>
            <person name="Xavier R.J."/>
            <person name="Alm E.J."/>
        </authorList>
    </citation>
    <scope>NUCLEOTIDE SEQUENCE [LARGE SCALE GENOMIC DNA]</scope>
    <source>
        <strain evidence="3 4">BIOML-A9</strain>
    </source>
</reference>
<gene>
    <name evidence="3" type="ORF">GAS37_02615</name>
</gene>
<keyword evidence="1" id="KW-0175">Coiled coil</keyword>
<accession>A0A7J5GA60</accession>
<feature type="transmembrane region" description="Helical" evidence="2">
    <location>
        <begin position="107"/>
        <end position="127"/>
    </location>
</feature>
<evidence type="ECO:0000256" key="2">
    <source>
        <dbReference type="SAM" id="Phobius"/>
    </source>
</evidence>
<keyword evidence="2" id="KW-0472">Membrane</keyword>
<evidence type="ECO:0000313" key="3">
    <source>
        <dbReference type="EMBL" id="KAB3866039.1"/>
    </source>
</evidence>
<evidence type="ECO:0000256" key="1">
    <source>
        <dbReference type="SAM" id="Coils"/>
    </source>
</evidence>
<feature type="coiled-coil region" evidence="1">
    <location>
        <begin position="68"/>
        <end position="102"/>
    </location>
</feature>
<evidence type="ECO:0000313" key="4">
    <source>
        <dbReference type="Proteomes" id="UP000470332"/>
    </source>
</evidence>
<comment type="caution">
    <text evidence="3">The sequence shown here is derived from an EMBL/GenBank/DDBJ whole genome shotgun (WGS) entry which is preliminary data.</text>
</comment>
<organism evidence="3 4">
    <name type="scientific">Phocaeicola vulgatus</name>
    <name type="common">Bacteroides vulgatus</name>
    <dbReference type="NCBI Taxonomy" id="821"/>
    <lineage>
        <taxon>Bacteria</taxon>
        <taxon>Pseudomonadati</taxon>
        <taxon>Bacteroidota</taxon>
        <taxon>Bacteroidia</taxon>
        <taxon>Bacteroidales</taxon>
        <taxon>Bacteroidaceae</taxon>
        <taxon>Phocaeicola</taxon>
    </lineage>
</organism>
<dbReference type="AlphaFoldDB" id="A0A7J5GA60"/>
<keyword evidence="2" id="KW-0812">Transmembrane</keyword>